<evidence type="ECO:0000259" key="15">
    <source>
        <dbReference type="Pfam" id="PF07715"/>
    </source>
</evidence>
<keyword evidence="9 11" id="KW-0472">Membrane</keyword>
<dbReference type="InterPro" id="IPR000531">
    <property type="entry name" value="Beta-barrel_TonB"/>
</dbReference>
<evidence type="ECO:0000256" key="5">
    <source>
        <dbReference type="ARBA" id="ARBA00022692"/>
    </source>
</evidence>
<keyword evidence="10 11" id="KW-0998">Cell outer membrane</keyword>
<comment type="similarity">
    <text evidence="11 12">Belongs to the TonB-dependent receptor family.</text>
</comment>
<feature type="domain" description="TonB-dependent receptor plug" evidence="15">
    <location>
        <begin position="51"/>
        <end position="158"/>
    </location>
</feature>
<evidence type="ECO:0000256" key="12">
    <source>
        <dbReference type="RuleBase" id="RU003357"/>
    </source>
</evidence>
<dbReference type="Proteomes" id="UP000258016">
    <property type="component" value="Chromosome"/>
</dbReference>
<evidence type="ECO:0000256" key="1">
    <source>
        <dbReference type="ARBA" id="ARBA00004571"/>
    </source>
</evidence>
<accession>A0ABM6M341</accession>
<keyword evidence="16" id="KW-0675">Receptor</keyword>
<keyword evidence="3 11" id="KW-1134">Transmembrane beta strand</keyword>
<evidence type="ECO:0000256" key="8">
    <source>
        <dbReference type="ARBA" id="ARBA00023077"/>
    </source>
</evidence>
<comment type="subcellular location">
    <subcellularLocation>
        <location evidence="1 11">Cell outer membrane</location>
        <topology evidence="1 11">Multi-pass membrane protein</topology>
    </subcellularLocation>
</comment>
<dbReference type="GeneID" id="303484143"/>
<dbReference type="Pfam" id="PF00593">
    <property type="entry name" value="TonB_dep_Rec_b-barrel"/>
    <property type="match status" value="1"/>
</dbReference>
<gene>
    <name evidence="16" type="ORF">B5J99_00965</name>
</gene>
<feature type="domain" description="TonB-dependent receptor-like beta-barrel" evidence="14">
    <location>
        <begin position="324"/>
        <end position="740"/>
    </location>
</feature>
<dbReference type="PANTHER" id="PTHR32552:SF81">
    <property type="entry name" value="TONB-DEPENDENT OUTER MEMBRANE RECEPTOR"/>
    <property type="match status" value="1"/>
</dbReference>
<keyword evidence="7" id="KW-0406">Ion transport</keyword>
<keyword evidence="4" id="KW-0410">Iron transport</keyword>
<protein>
    <submittedName>
        <fullName evidence="16">TonB-dependent receptor</fullName>
    </submittedName>
</protein>
<dbReference type="Pfam" id="PF07715">
    <property type="entry name" value="Plug"/>
    <property type="match status" value="1"/>
</dbReference>
<dbReference type="EMBL" id="CP020083">
    <property type="protein sequence ID" value="ASR50216.1"/>
    <property type="molecule type" value="Genomic_DNA"/>
</dbReference>
<feature type="signal peptide" evidence="13">
    <location>
        <begin position="1"/>
        <end position="24"/>
    </location>
</feature>
<dbReference type="RefSeq" id="WP_117351169.1">
    <property type="nucleotide sequence ID" value="NZ_CP020083.1"/>
</dbReference>
<evidence type="ECO:0000256" key="11">
    <source>
        <dbReference type="PROSITE-ProRule" id="PRU01360"/>
    </source>
</evidence>
<evidence type="ECO:0000259" key="14">
    <source>
        <dbReference type="Pfam" id="PF00593"/>
    </source>
</evidence>
<dbReference type="PANTHER" id="PTHR32552">
    <property type="entry name" value="FERRICHROME IRON RECEPTOR-RELATED"/>
    <property type="match status" value="1"/>
</dbReference>
<keyword evidence="8 12" id="KW-0798">TonB box</keyword>
<dbReference type="InterPro" id="IPR012910">
    <property type="entry name" value="Plug_dom"/>
</dbReference>
<evidence type="ECO:0000256" key="4">
    <source>
        <dbReference type="ARBA" id="ARBA00022496"/>
    </source>
</evidence>
<evidence type="ECO:0000256" key="2">
    <source>
        <dbReference type="ARBA" id="ARBA00022448"/>
    </source>
</evidence>
<dbReference type="InterPro" id="IPR039426">
    <property type="entry name" value="TonB-dep_rcpt-like"/>
</dbReference>
<keyword evidence="5 11" id="KW-0812">Transmembrane</keyword>
<evidence type="ECO:0000313" key="16">
    <source>
        <dbReference type="EMBL" id="ASR50216.1"/>
    </source>
</evidence>
<dbReference type="SUPFAM" id="SSF56935">
    <property type="entry name" value="Porins"/>
    <property type="match status" value="1"/>
</dbReference>
<evidence type="ECO:0000256" key="3">
    <source>
        <dbReference type="ARBA" id="ARBA00022452"/>
    </source>
</evidence>
<keyword evidence="17" id="KW-1185">Reference proteome</keyword>
<evidence type="ECO:0000256" key="10">
    <source>
        <dbReference type="ARBA" id="ARBA00023237"/>
    </source>
</evidence>
<evidence type="ECO:0000256" key="7">
    <source>
        <dbReference type="ARBA" id="ARBA00023065"/>
    </source>
</evidence>
<keyword evidence="6" id="KW-0408">Iron</keyword>
<dbReference type="PROSITE" id="PS52016">
    <property type="entry name" value="TONB_DEPENDENT_REC_3"/>
    <property type="match status" value="1"/>
</dbReference>
<evidence type="ECO:0000256" key="6">
    <source>
        <dbReference type="ARBA" id="ARBA00023004"/>
    </source>
</evidence>
<sequence length="776" mass="82363">MTNRFVLRCSVALAAISVSAPTLAQEATQGQPETGGLEEIVVTAQRREESLQKVAVAVSAVSGDAIINAGASDAVGLSRLVPSLVVQPAAGTSLSLYLRGVGSQQGNSFAENAIALNVGGVFIARPSSLGGIFYDLERVEVVKGPQGTLYGRNATGGAINVIPRRPILGEFGGNATFEYGNYDSLKLAGALNLPIGENVAVRLATQIVDRDGYLSDGYQDDSGQAVRASILAKPTDGWSILVSADYFHQGGQGIGSVLSPGSAFPVGVSAGYAAPALSRRIGGSDPRSVAALAAFAGTLFAPPFCGGFGGFVRSGCVAPPRADGFVDSDYYGISAEIEGDLGFATLTIVPAYRRSDNKYDGYAPGFLTRTDEVSKQTSLEVRLSSNGSSPFQYVLGGYYFDEDQSALNFFDQGTISTTRFTPNLGTKSYAAFGQGTYSVTDTFRIVAGGRYTKEDRTQLTALASGGLPGVVLPPLGAPFAGDQQFKRFTWKLGVEADIADASLLYANVATGFKAGGFFVASPPNNTFRPEKLTAYTVGSKNRFLNGRIQLNLEGFYWDYTDQQISFVGPVQSGPISVPGGVTINAGRARMFGVDTELRVKVGDHGLFSVDFQYLNAKYKALAYTAISASGGPIRNGCAITNGRQANPGTPIPSRLFDINCSGFPTINSPKFSLNLGYDHEIPVGDLTFVLGARTRIESSRFTNIEYLPEQRQGGYMTSDAYVTLEGPDKRWSLTAFMNNIEDETILGGTVVRPVLQTVYSVLRPPRTYGLRASFNF</sequence>
<dbReference type="Gene3D" id="2.40.170.20">
    <property type="entry name" value="TonB-dependent receptor, beta-barrel domain"/>
    <property type="match status" value="2"/>
</dbReference>
<evidence type="ECO:0000256" key="13">
    <source>
        <dbReference type="SAM" id="SignalP"/>
    </source>
</evidence>
<proteinExistence type="inferred from homology"/>
<reference evidence="16 17" key="1">
    <citation type="submission" date="2017-03" db="EMBL/GenBank/DDBJ databases">
        <title>Complete genome sequence of Blastomonas fulva degrading microcsystin LR.</title>
        <authorList>
            <person name="Lee H.-g."/>
            <person name="Jin L."/>
            <person name="oh H.-M."/>
        </authorList>
    </citation>
    <scope>NUCLEOTIDE SEQUENCE [LARGE SCALE GENOMIC DNA]</scope>
    <source>
        <strain evidence="16 17">T2</strain>
    </source>
</reference>
<evidence type="ECO:0000313" key="17">
    <source>
        <dbReference type="Proteomes" id="UP000258016"/>
    </source>
</evidence>
<feature type="chain" id="PRO_5046691290" evidence="13">
    <location>
        <begin position="25"/>
        <end position="776"/>
    </location>
</feature>
<name>A0ABM6M341_9SPHN</name>
<dbReference type="InterPro" id="IPR036942">
    <property type="entry name" value="Beta-barrel_TonB_sf"/>
</dbReference>
<organism evidence="16 17">
    <name type="scientific">Blastomonas fulva</name>
    <dbReference type="NCBI Taxonomy" id="1550728"/>
    <lineage>
        <taxon>Bacteria</taxon>
        <taxon>Pseudomonadati</taxon>
        <taxon>Pseudomonadota</taxon>
        <taxon>Alphaproteobacteria</taxon>
        <taxon>Sphingomonadales</taxon>
        <taxon>Sphingomonadaceae</taxon>
        <taxon>Blastomonas</taxon>
    </lineage>
</organism>
<keyword evidence="2 11" id="KW-0813">Transport</keyword>
<keyword evidence="13" id="KW-0732">Signal</keyword>
<evidence type="ECO:0000256" key="9">
    <source>
        <dbReference type="ARBA" id="ARBA00023136"/>
    </source>
</evidence>